<dbReference type="InterPro" id="IPR011008">
    <property type="entry name" value="Dimeric_a/b-barrel"/>
</dbReference>
<dbReference type="KEGG" id="mko:MKLM6_2437"/>
<dbReference type="SUPFAM" id="SSF54909">
    <property type="entry name" value="Dimeric alpha+beta barrel"/>
    <property type="match status" value="1"/>
</dbReference>
<dbReference type="GO" id="GO:0016491">
    <property type="term" value="F:oxidoreductase activity"/>
    <property type="evidence" value="ECO:0007669"/>
    <property type="project" value="InterPro"/>
</dbReference>
<keyword evidence="3" id="KW-1185">Reference proteome</keyword>
<reference evidence="2 3" key="1">
    <citation type="submission" date="2016-03" db="EMBL/GenBank/DDBJ databases">
        <authorList>
            <person name="Heylen K."/>
            <person name="De Vos P."/>
            <person name="Vekeman B."/>
        </authorList>
    </citation>
    <scope>NUCLEOTIDE SEQUENCE [LARGE SCALE GENOMIC DNA]</scope>
    <source>
        <strain evidence="2 3">R-49807</strain>
    </source>
</reference>
<dbReference type="AlphaFoldDB" id="A0A291IKD9"/>
<protein>
    <submittedName>
        <fullName evidence="2">Ethyl tert-butyl ether degradation protein EthD</fullName>
    </submittedName>
</protein>
<evidence type="ECO:0000313" key="2">
    <source>
        <dbReference type="EMBL" id="OAI22269.1"/>
    </source>
</evidence>
<dbReference type="EMBL" id="LUUL01000125">
    <property type="protein sequence ID" value="OAI22269.1"/>
    <property type="molecule type" value="Genomic_DNA"/>
</dbReference>
<dbReference type="PANTHER" id="PTHR40260">
    <property type="entry name" value="BLR8190 PROTEIN"/>
    <property type="match status" value="1"/>
</dbReference>
<accession>A0A291IKD9</accession>
<dbReference type="Gene3D" id="3.30.70.100">
    <property type="match status" value="1"/>
</dbReference>
<dbReference type="InterPro" id="IPR009799">
    <property type="entry name" value="EthD_dom"/>
</dbReference>
<proteinExistence type="predicted"/>
<dbReference type="NCBIfam" id="TIGR02118">
    <property type="entry name" value="EthD family reductase"/>
    <property type="match status" value="1"/>
</dbReference>
<name>A0A291IKD9_9GAMM</name>
<evidence type="ECO:0000259" key="1">
    <source>
        <dbReference type="Pfam" id="PF07110"/>
    </source>
</evidence>
<dbReference type="PANTHER" id="PTHR40260:SF2">
    <property type="entry name" value="BLR8190 PROTEIN"/>
    <property type="match status" value="1"/>
</dbReference>
<dbReference type="Proteomes" id="UP000077734">
    <property type="component" value="Unassembled WGS sequence"/>
</dbReference>
<feature type="domain" description="EthD" evidence="1">
    <location>
        <begin position="18"/>
        <end position="93"/>
    </location>
</feature>
<gene>
    <name evidence="2" type="ORF">A1356_02445</name>
</gene>
<dbReference type="RefSeq" id="WP_064029703.1">
    <property type="nucleotide sequence ID" value="NZ_CP023669.1"/>
</dbReference>
<comment type="caution">
    <text evidence="2">The sequence shown here is derived from an EMBL/GenBank/DDBJ whole genome shotgun (WGS) entry which is preliminary data.</text>
</comment>
<evidence type="ECO:0000313" key="3">
    <source>
        <dbReference type="Proteomes" id="UP000077734"/>
    </source>
</evidence>
<sequence length="117" mass="12949">MKKISILYPNRAGARFDFAYYVDSHMPLSIERLSAHPEYRGVSVERGLGGAVPGSPPAYVAMCHFLFESVEDFLAAFMPHAAELQGDMPNYTDIEPVIQFNDVLISAQAGDLTRPDQ</sequence>
<dbReference type="Pfam" id="PF07110">
    <property type="entry name" value="EthD"/>
    <property type="match status" value="1"/>
</dbReference>
<organism evidence="2 3">
    <name type="scientific">Methylomonas koyamae</name>
    <dbReference type="NCBI Taxonomy" id="702114"/>
    <lineage>
        <taxon>Bacteria</taxon>
        <taxon>Pseudomonadati</taxon>
        <taxon>Pseudomonadota</taxon>
        <taxon>Gammaproteobacteria</taxon>
        <taxon>Methylococcales</taxon>
        <taxon>Methylococcaceae</taxon>
        <taxon>Methylomonas</taxon>
    </lineage>
</organism>